<dbReference type="InterPro" id="IPR006132">
    <property type="entry name" value="Asp/Orn_carbamoyltranf_P-bd"/>
</dbReference>
<dbReference type="PANTHER" id="PTHR45753:SF3">
    <property type="entry name" value="ORNITHINE TRANSCARBAMYLASE, MITOCHONDRIAL"/>
    <property type="match status" value="1"/>
</dbReference>
<dbReference type="Gene3D" id="3.40.50.1370">
    <property type="entry name" value="Aspartate/ornithine carbamoyltransferase"/>
    <property type="match status" value="2"/>
</dbReference>
<comment type="subcellular location">
    <subcellularLocation>
        <location evidence="6">Cytoplasm</location>
    </subcellularLocation>
</comment>
<feature type="domain" description="Aspartate/ornithine carbamoyltransferase Asp/Orn-binding" evidence="7">
    <location>
        <begin position="157"/>
        <end position="312"/>
    </location>
</feature>
<dbReference type="InterPro" id="IPR002292">
    <property type="entry name" value="Orn/put_carbamltrans"/>
</dbReference>
<comment type="catalytic activity">
    <reaction evidence="5 6">
        <text>carbamoyl phosphate + L-ornithine = L-citrulline + phosphate + H(+)</text>
        <dbReference type="Rhea" id="RHEA:19513"/>
        <dbReference type="ChEBI" id="CHEBI:15378"/>
        <dbReference type="ChEBI" id="CHEBI:43474"/>
        <dbReference type="ChEBI" id="CHEBI:46911"/>
        <dbReference type="ChEBI" id="CHEBI:57743"/>
        <dbReference type="ChEBI" id="CHEBI:58228"/>
        <dbReference type="EC" id="2.1.3.3"/>
    </reaction>
</comment>
<feature type="binding site" evidence="6">
    <location>
        <position position="87"/>
    </location>
    <ligand>
        <name>carbamoyl phosphate</name>
        <dbReference type="ChEBI" id="CHEBI:58228"/>
    </ligand>
</feature>
<dbReference type="PRINTS" id="PR00102">
    <property type="entry name" value="OTCASE"/>
</dbReference>
<name>A0A7T0BVM0_9BACT</name>
<dbReference type="Pfam" id="PF02729">
    <property type="entry name" value="OTCace_N"/>
    <property type="match status" value="1"/>
</dbReference>
<evidence type="ECO:0000256" key="1">
    <source>
        <dbReference type="ARBA" id="ARBA00004975"/>
    </source>
</evidence>
<evidence type="ECO:0000313" key="9">
    <source>
        <dbReference type="EMBL" id="QPJ61795.1"/>
    </source>
</evidence>
<organism evidence="9 10">
    <name type="scientific">Candidatus Nitronauta litoralis</name>
    <dbReference type="NCBI Taxonomy" id="2705533"/>
    <lineage>
        <taxon>Bacteria</taxon>
        <taxon>Pseudomonadati</taxon>
        <taxon>Nitrospinota/Tectimicrobiota group</taxon>
        <taxon>Nitrospinota</taxon>
        <taxon>Nitrospinia</taxon>
        <taxon>Nitrospinales</taxon>
        <taxon>Nitrospinaceae</taxon>
        <taxon>Candidatus Nitronauta</taxon>
    </lineage>
</organism>
<protein>
    <recommendedName>
        <fullName evidence="3 6">Ornithine carbamoyltransferase</fullName>
        <shortName evidence="6">OTCase</shortName>
        <ecNumber evidence="3 6">2.1.3.3</ecNumber>
    </recommendedName>
</protein>
<sequence>MFSNGSVFNDMKKDFLSLGDFSSQELQDMLVTGLVMKDRPAEFHDALKGKTLGMIFNKRSTRTRISFQVGILQLGGYGLVLSPNDLQLSRGESIEDTARILSGYLDGVMIRTFAHEEIVEFARHATIPVINGLTDYNHPCQAMADMLTLLKYNSTLEGLKLAYLGDSNNVTVSLLFACVHFGMHMAIISPEGYTLDPSVMESVREQAEQKGLSITLTSDVEEGVAGADAVYTDTWTSMGQEDEAEKRLKDLDAYRVDARVMSLAKPGAFFMHCLPAHRGEEVSADVMDGGQSLVWEQAENRLHIQKSILYHLMK</sequence>
<evidence type="ECO:0000256" key="5">
    <source>
        <dbReference type="ARBA" id="ARBA00048772"/>
    </source>
</evidence>
<evidence type="ECO:0000259" key="7">
    <source>
        <dbReference type="Pfam" id="PF00185"/>
    </source>
</evidence>
<feature type="binding site" evidence="6">
    <location>
        <begin position="273"/>
        <end position="274"/>
    </location>
    <ligand>
        <name>carbamoyl phosphate</name>
        <dbReference type="ChEBI" id="CHEBI:58228"/>
    </ligand>
</feature>
<gene>
    <name evidence="9" type="primary">argF</name>
    <name evidence="9" type="ORF">G3M70_07840</name>
</gene>
<dbReference type="SUPFAM" id="SSF53671">
    <property type="entry name" value="Aspartate/ornithine carbamoyltransferase"/>
    <property type="match status" value="1"/>
</dbReference>
<evidence type="ECO:0000259" key="8">
    <source>
        <dbReference type="Pfam" id="PF02729"/>
    </source>
</evidence>
<proteinExistence type="inferred from homology"/>
<feature type="binding site" evidence="6">
    <location>
        <begin position="138"/>
        <end position="141"/>
    </location>
    <ligand>
        <name>carbamoyl phosphate</name>
        <dbReference type="ChEBI" id="CHEBI:58228"/>
    </ligand>
</feature>
<dbReference type="HAMAP" id="MF_01109">
    <property type="entry name" value="OTCase"/>
    <property type="match status" value="1"/>
</dbReference>
<dbReference type="EC" id="2.1.3.3" evidence="3 6"/>
<dbReference type="GO" id="GO:0016597">
    <property type="term" value="F:amino acid binding"/>
    <property type="evidence" value="ECO:0007669"/>
    <property type="project" value="InterPro"/>
</dbReference>
<accession>A0A7T0BVM0</accession>
<dbReference type="FunFam" id="3.40.50.1370:FF:000008">
    <property type="entry name" value="Ornithine carbamoyltransferase"/>
    <property type="match status" value="1"/>
</dbReference>
<dbReference type="NCBIfam" id="TIGR00658">
    <property type="entry name" value="orni_carb_tr"/>
    <property type="match status" value="1"/>
</dbReference>
<dbReference type="PANTHER" id="PTHR45753">
    <property type="entry name" value="ORNITHINE CARBAMOYLTRANSFERASE, MITOCHONDRIAL"/>
    <property type="match status" value="1"/>
</dbReference>
<evidence type="ECO:0000256" key="6">
    <source>
        <dbReference type="HAMAP-Rule" id="MF_01109"/>
    </source>
</evidence>
<evidence type="ECO:0000256" key="2">
    <source>
        <dbReference type="ARBA" id="ARBA00007805"/>
    </source>
</evidence>
<feature type="domain" description="Aspartate/ornithine carbamoyltransferase carbamoyl-P binding" evidence="8">
    <location>
        <begin position="13"/>
        <end position="149"/>
    </location>
</feature>
<dbReference type="InterPro" id="IPR006130">
    <property type="entry name" value="Asp/Orn_carbamoylTrfase"/>
</dbReference>
<dbReference type="InterPro" id="IPR024904">
    <property type="entry name" value="OTCase_ArgI"/>
</dbReference>
<dbReference type="GO" id="GO:0042450">
    <property type="term" value="P:L-arginine biosynthetic process via ornithine"/>
    <property type="evidence" value="ECO:0007669"/>
    <property type="project" value="UniProtKB-UniRule"/>
</dbReference>
<reference evidence="9 10" key="1">
    <citation type="submission" date="2020-02" db="EMBL/GenBank/DDBJ databases">
        <title>Genomic and physiological characterization of two novel Nitrospinaceae genera.</title>
        <authorList>
            <person name="Mueller A.J."/>
            <person name="Jung M.-Y."/>
            <person name="Strachan C.R."/>
            <person name="Herbold C.W."/>
            <person name="Kirkegaard R.H."/>
            <person name="Daims H."/>
        </authorList>
    </citation>
    <scope>NUCLEOTIDE SEQUENCE [LARGE SCALE GENOMIC DNA]</scope>
    <source>
        <strain evidence="9">EB</strain>
    </source>
</reference>
<dbReference type="NCBIfam" id="NF001986">
    <property type="entry name" value="PRK00779.1"/>
    <property type="match status" value="1"/>
</dbReference>
<feature type="binding site" evidence="6">
    <location>
        <position position="111"/>
    </location>
    <ligand>
        <name>carbamoyl phosphate</name>
        <dbReference type="ChEBI" id="CHEBI:58228"/>
    </ligand>
</feature>
<feature type="binding site" evidence="6">
    <location>
        <position position="233"/>
    </location>
    <ligand>
        <name>L-ornithine</name>
        <dbReference type="ChEBI" id="CHEBI:46911"/>
    </ligand>
</feature>
<keyword evidence="4 6" id="KW-0808">Transferase</keyword>
<dbReference type="InterPro" id="IPR006131">
    <property type="entry name" value="Asp_carbamoyltransf_Asp/Orn-bd"/>
</dbReference>
<dbReference type="EMBL" id="CP048685">
    <property type="protein sequence ID" value="QPJ61795.1"/>
    <property type="molecule type" value="Genomic_DNA"/>
</dbReference>
<feature type="binding site" evidence="6">
    <location>
        <position position="169"/>
    </location>
    <ligand>
        <name>L-ornithine</name>
        <dbReference type="ChEBI" id="CHEBI:46911"/>
    </ligand>
</feature>
<dbReference type="GO" id="GO:0005737">
    <property type="term" value="C:cytoplasm"/>
    <property type="evidence" value="ECO:0007669"/>
    <property type="project" value="UniProtKB-SubCell"/>
</dbReference>
<comment type="similarity">
    <text evidence="2 6">Belongs to the aspartate/ornithine carbamoyltransferase superfamily. OTCase family.</text>
</comment>
<dbReference type="InterPro" id="IPR036901">
    <property type="entry name" value="Asp/Orn_carbamoylTrfase_sf"/>
</dbReference>
<dbReference type="AlphaFoldDB" id="A0A7T0BVM0"/>
<feature type="binding site" evidence="6">
    <location>
        <begin position="60"/>
        <end position="63"/>
    </location>
    <ligand>
        <name>carbamoyl phosphate</name>
        <dbReference type="ChEBI" id="CHEBI:58228"/>
    </ligand>
</feature>
<dbReference type="Proteomes" id="UP000594688">
    <property type="component" value="Chromosome"/>
</dbReference>
<feature type="binding site" evidence="6">
    <location>
        <position position="301"/>
    </location>
    <ligand>
        <name>carbamoyl phosphate</name>
        <dbReference type="ChEBI" id="CHEBI:58228"/>
    </ligand>
</feature>
<evidence type="ECO:0000256" key="4">
    <source>
        <dbReference type="ARBA" id="ARBA00022679"/>
    </source>
</evidence>
<feature type="binding site" evidence="6">
    <location>
        <begin position="237"/>
        <end position="238"/>
    </location>
    <ligand>
        <name>L-ornithine</name>
        <dbReference type="ChEBI" id="CHEBI:46911"/>
    </ligand>
</feature>
<keyword evidence="6" id="KW-0963">Cytoplasm</keyword>
<evidence type="ECO:0000256" key="3">
    <source>
        <dbReference type="ARBA" id="ARBA00013007"/>
    </source>
</evidence>
<dbReference type="Pfam" id="PF00185">
    <property type="entry name" value="OTCace"/>
    <property type="match status" value="1"/>
</dbReference>
<dbReference type="GO" id="GO:0004585">
    <property type="term" value="F:ornithine carbamoyltransferase activity"/>
    <property type="evidence" value="ECO:0007669"/>
    <property type="project" value="UniProtKB-UniRule"/>
</dbReference>
<dbReference type="PRINTS" id="PR00100">
    <property type="entry name" value="AOTCASE"/>
</dbReference>
<dbReference type="GO" id="GO:0019240">
    <property type="term" value="P:citrulline biosynthetic process"/>
    <property type="evidence" value="ECO:0007669"/>
    <property type="project" value="TreeGrafter"/>
</dbReference>
<comment type="pathway">
    <text evidence="1">Amino-acid biosynthesis; L-arginine biosynthesis; L-arginine from L-ornithine and carbamoyl phosphate: step 1/3.</text>
</comment>
<dbReference type="KEGG" id="nli:G3M70_07840"/>
<evidence type="ECO:0000313" key="10">
    <source>
        <dbReference type="Proteomes" id="UP000594688"/>
    </source>
</evidence>
<dbReference type="PROSITE" id="PS00097">
    <property type="entry name" value="CARBAMOYLTRANSFERASE"/>
    <property type="match status" value="1"/>
</dbReference>